<dbReference type="AlphaFoldDB" id="A0A228HMJ9"/>
<feature type="region of interest" description="Disordered" evidence="1">
    <location>
        <begin position="52"/>
        <end position="74"/>
    </location>
</feature>
<feature type="domain" description="DZANK-type" evidence="2">
    <location>
        <begin position="3"/>
        <end position="39"/>
    </location>
</feature>
<dbReference type="OrthoDB" id="9758570at2"/>
<protein>
    <recommendedName>
        <fullName evidence="2">DZANK-type domain-containing protein</fullName>
    </recommendedName>
</protein>
<feature type="compositionally biased region" description="Polar residues" evidence="1">
    <location>
        <begin position="55"/>
        <end position="74"/>
    </location>
</feature>
<organism evidence="3 4">
    <name type="scientific">Burkholderia aenigmatica</name>
    <dbReference type="NCBI Taxonomy" id="2015348"/>
    <lineage>
        <taxon>Bacteria</taxon>
        <taxon>Pseudomonadati</taxon>
        <taxon>Pseudomonadota</taxon>
        <taxon>Betaproteobacteria</taxon>
        <taxon>Burkholderiales</taxon>
        <taxon>Burkholderiaceae</taxon>
        <taxon>Burkholderia</taxon>
        <taxon>Burkholderia cepacia complex</taxon>
    </lineage>
</organism>
<evidence type="ECO:0000313" key="3">
    <source>
        <dbReference type="EMBL" id="OXI31109.1"/>
    </source>
</evidence>
<reference evidence="4" key="1">
    <citation type="submission" date="2017-06" db="EMBL/GenBank/DDBJ databases">
        <authorList>
            <person name="LiPuma J."/>
            <person name="Spilker T."/>
        </authorList>
    </citation>
    <scope>NUCLEOTIDE SEQUENCE [LARGE SCALE GENOMIC DNA]</scope>
    <source>
        <strain evidence="4">AU17325</strain>
    </source>
</reference>
<dbReference type="Pfam" id="PF12773">
    <property type="entry name" value="DZR"/>
    <property type="match status" value="1"/>
</dbReference>
<dbReference type="Proteomes" id="UP000214600">
    <property type="component" value="Unassembled WGS sequence"/>
</dbReference>
<evidence type="ECO:0000256" key="1">
    <source>
        <dbReference type="SAM" id="MobiDB-lite"/>
    </source>
</evidence>
<accession>A0A228HMJ9</accession>
<name>A0A228HMJ9_9BURK</name>
<proteinExistence type="predicted"/>
<gene>
    <name evidence="3" type="ORF">CFB84_42135</name>
</gene>
<dbReference type="InterPro" id="IPR025874">
    <property type="entry name" value="DZR"/>
</dbReference>
<reference evidence="3 4" key="2">
    <citation type="submission" date="2017-08" db="EMBL/GenBank/DDBJ databases">
        <title>WGS of novel Burkholderia cepaca complex species.</title>
        <authorList>
            <person name="Lipuma J."/>
            <person name="Spilker T."/>
        </authorList>
    </citation>
    <scope>NUCLEOTIDE SEQUENCE [LARGE SCALE GENOMIC DNA]</scope>
    <source>
        <strain evidence="3 4">AU17325</strain>
    </source>
</reference>
<evidence type="ECO:0000259" key="2">
    <source>
        <dbReference type="Pfam" id="PF12773"/>
    </source>
</evidence>
<dbReference type="EMBL" id="NKFA01000044">
    <property type="protein sequence ID" value="OXI31109.1"/>
    <property type="molecule type" value="Genomic_DNA"/>
</dbReference>
<comment type="caution">
    <text evidence="3">The sequence shown here is derived from an EMBL/GenBank/DDBJ whole genome shotgun (WGS) entry which is preliminary data.</text>
</comment>
<sequence length="74" mass="7892">MRCTNCQFENPAGARFCEECGQRLAQICPQCGSASSPTASVRRVVGGHGGAIPHCSSSWALPSTPRQGYQHSRN</sequence>
<evidence type="ECO:0000313" key="4">
    <source>
        <dbReference type="Proteomes" id="UP000214600"/>
    </source>
</evidence>